<dbReference type="InterPro" id="IPR056576">
    <property type="entry name" value="MGAT4_A/B/C_C"/>
</dbReference>
<keyword evidence="8" id="KW-1185">Reference proteome</keyword>
<proteinExistence type="predicted"/>
<keyword evidence="4" id="KW-0812">Transmembrane</keyword>
<dbReference type="Pfam" id="PF23524">
    <property type="entry name" value="MGAT4A_C"/>
    <property type="match status" value="1"/>
</dbReference>
<evidence type="ECO:0000313" key="8">
    <source>
        <dbReference type="Proteomes" id="UP001168821"/>
    </source>
</evidence>
<protein>
    <recommendedName>
        <fullName evidence="9">Alpha-1,3-mannosyl-glycoprotein 4-beta-N-acetylglucosaminyltransferase B</fullName>
    </recommendedName>
</protein>
<evidence type="ECO:0000313" key="7">
    <source>
        <dbReference type="EMBL" id="KAJ3662578.1"/>
    </source>
</evidence>
<comment type="pathway">
    <text evidence="1">Protein modification; protein glycosylation.</text>
</comment>
<dbReference type="PANTHER" id="PTHR12062">
    <property type="entry name" value="N-ACETYLGLUCOSAMINYLTRANSFERASE VI"/>
    <property type="match status" value="1"/>
</dbReference>
<feature type="domain" description="MGAT4 conserved region" evidence="5">
    <location>
        <begin position="125"/>
        <end position="401"/>
    </location>
</feature>
<evidence type="ECO:0000256" key="1">
    <source>
        <dbReference type="ARBA" id="ARBA00004922"/>
    </source>
</evidence>
<sequence length="555" mass="63716">MAVVNFAMSPLRRRNCFLVLAFVVFIPFCAFVLFSVPDITSEQMLIQRLAELQVKLQYLDSMYRARQEDLQQLTQHIDQIGIPNDNTTTFSFPTTELRPEIKQLIKNMSGMHAATGLNPPIMLRLPSSYHFLPHLLDDPSSLRLAYLMSKGRNGVSVVMGVPTVRREKQSYLMDTLQNLIDGMNGAEANDSLIVVFVAETDLEYVLQVAKEIEMRFPMQVDSGLIEVLSPSPAYYPNLDKLRITLGDPPERVRWRSKQNLDFAFLMSYSQPKGTFYLQLEDDILAKPNYVTEMKKFAIEKIARKEPWFVLDFCQLGFIGKMFKSAELPWLIQFFQMFYNDKPVDWLLDHLIFTKVCNWDKNSNCKRDKAKMWVHYKPSLFQHIGTHSSLKGKVQKLKDKQFGKVALFFPHGNPDAEVISGIKHYKQYTLERAYLGETFFWGLLPSPGDQLIFKFTAPIWIKRFFFRSGNAEHPSDKFYNTTVEVLPAEANQYGNSLNVTSDGYIVVGKFDSVGIATGVPDESIGKIQTLRLHVHSESDNWAILSEIHIQDELATR</sequence>
<organism evidence="7 8">
    <name type="scientific">Zophobas morio</name>
    <dbReference type="NCBI Taxonomy" id="2755281"/>
    <lineage>
        <taxon>Eukaryota</taxon>
        <taxon>Metazoa</taxon>
        <taxon>Ecdysozoa</taxon>
        <taxon>Arthropoda</taxon>
        <taxon>Hexapoda</taxon>
        <taxon>Insecta</taxon>
        <taxon>Pterygota</taxon>
        <taxon>Neoptera</taxon>
        <taxon>Endopterygota</taxon>
        <taxon>Coleoptera</taxon>
        <taxon>Polyphaga</taxon>
        <taxon>Cucujiformia</taxon>
        <taxon>Tenebrionidae</taxon>
        <taxon>Zophobas</taxon>
    </lineage>
</organism>
<evidence type="ECO:0000256" key="2">
    <source>
        <dbReference type="ARBA" id="ARBA00022676"/>
    </source>
</evidence>
<evidence type="ECO:0000259" key="6">
    <source>
        <dbReference type="Pfam" id="PF23524"/>
    </source>
</evidence>
<reference evidence="7" key="1">
    <citation type="journal article" date="2023" name="G3 (Bethesda)">
        <title>Whole genome assemblies of Zophobas morio and Tenebrio molitor.</title>
        <authorList>
            <person name="Kaur S."/>
            <person name="Stinson S.A."/>
            <person name="diCenzo G.C."/>
        </authorList>
    </citation>
    <scope>NUCLEOTIDE SEQUENCE</scope>
    <source>
        <strain evidence="7">QUZm001</strain>
    </source>
</reference>
<name>A0AA38IQW9_9CUCU</name>
<dbReference type="GO" id="GO:0005793">
    <property type="term" value="C:endoplasmic reticulum-Golgi intermediate compartment"/>
    <property type="evidence" value="ECO:0007669"/>
    <property type="project" value="TreeGrafter"/>
</dbReference>
<dbReference type="EMBL" id="JALNTZ010000002">
    <property type="protein sequence ID" value="KAJ3662578.1"/>
    <property type="molecule type" value="Genomic_DNA"/>
</dbReference>
<dbReference type="GO" id="GO:0008375">
    <property type="term" value="F:acetylglucosaminyltransferase activity"/>
    <property type="evidence" value="ECO:0007669"/>
    <property type="project" value="TreeGrafter"/>
</dbReference>
<evidence type="ECO:0000259" key="5">
    <source>
        <dbReference type="Pfam" id="PF04666"/>
    </source>
</evidence>
<keyword evidence="4" id="KW-0472">Membrane</keyword>
<dbReference type="Proteomes" id="UP001168821">
    <property type="component" value="Unassembled WGS sequence"/>
</dbReference>
<feature type="domain" description="MGAT4 A/B/C C-terminal" evidence="6">
    <location>
        <begin position="415"/>
        <end position="545"/>
    </location>
</feature>
<keyword evidence="3" id="KW-0808">Transferase</keyword>
<dbReference type="InterPro" id="IPR057279">
    <property type="entry name" value="MGAT4"/>
</dbReference>
<dbReference type="PANTHER" id="PTHR12062:SF9">
    <property type="entry name" value="ALPHA-1,3-MANNOSYL-GLYCOPROTEIN 4-BETA-N-ACETYLGLUCOSAMINYLTRANSFERASE A, ISOFORM A"/>
    <property type="match status" value="1"/>
</dbReference>
<dbReference type="AlphaFoldDB" id="A0AA38IQW9"/>
<dbReference type="GO" id="GO:0006487">
    <property type="term" value="P:protein N-linked glycosylation"/>
    <property type="evidence" value="ECO:0007669"/>
    <property type="project" value="TreeGrafter"/>
</dbReference>
<dbReference type="GO" id="GO:0005795">
    <property type="term" value="C:Golgi stack"/>
    <property type="evidence" value="ECO:0007669"/>
    <property type="project" value="TreeGrafter"/>
</dbReference>
<evidence type="ECO:0008006" key="9">
    <source>
        <dbReference type="Google" id="ProtNLM"/>
    </source>
</evidence>
<gene>
    <name evidence="7" type="ORF">Zmor_006919</name>
</gene>
<dbReference type="Pfam" id="PF04666">
    <property type="entry name" value="MGAT4_cons"/>
    <property type="match status" value="1"/>
</dbReference>
<evidence type="ECO:0000256" key="4">
    <source>
        <dbReference type="SAM" id="Phobius"/>
    </source>
</evidence>
<dbReference type="GO" id="GO:0005783">
    <property type="term" value="C:endoplasmic reticulum"/>
    <property type="evidence" value="ECO:0007669"/>
    <property type="project" value="TreeGrafter"/>
</dbReference>
<keyword evidence="4" id="KW-1133">Transmembrane helix</keyword>
<dbReference type="InterPro" id="IPR006759">
    <property type="entry name" value="Glyco_transf_54"/>
</dbReference>
<comment type="caution">
    <text evidence="7">The sequence shown here is derived from an EMBL/GenBank/DDBJ whole genome shotgun (WGS) entry which is preliminary data.</text>
</comment>
<evidence type="ECO:0000256" key="3">
    <source>
        <dbReference type="ARBA" id="ARBA00022679"/>
    </source>
</evidence>
<feature type="transmembrane region" description="Helical" evidence="4">
    <location>
        <begin position="16"/>
        <end position="36"/>
    </location>
</feature>
<accession>A0AA38IQW9</accession>
<keyword evidence="2" id="KW-0328">Glycosyltransferase</keyword>